<reference evidence="1" key="1">
    <citation type="submission" date="2023-03" db="EMBL/GenBank/DDBJ databases">
        <title>Chromosome-level genomes of two armyworms, Mythimna separata and Mythimna loreyi, provide insights into the biosynthesis and reception of sex pheromones.</title>
        <authorList>
            <person name="Zhao H."/>
        </authorList>
    </citation>
    <scope>NUCLEOTIDE SEQUENCE</scope>
    <source>
        <strain evidence="1">BeijingLab</strain>
    </source>
</reference>
<evidence type="ECO:0000313" key="1">
    <source>
        <dbReference type="EMBL" id="KAJ8722065.1"/>
    </source>
</evidence>
<dbReference type="EMBL" id="CM056792">
    <property type="protein sequence ID" value="KAJ8722065.1"/>
    <property type="molecule type" value="Genomic_DNA"/>
</dbReference>
<evidence type="ECO:0000313" key="2">
    <source>
        <dbReference type="Proteomes" id="UP001231649"/>
    </source>
</evidence>
<protein>
    <submittedName>
        <fullName evidence="1">Uncharacterized protein</fullName>
    </submittedName>
</protein>
<name>A0ACC2QRJ4_9NEOP</name>
<sequence>MIRTPPEPERSLSESEDMTAVVQSEPEVLPERSPIATQRCKRPRYCLDSKKAKKTPPKKLTSKLDEILEKVNAVMSNQCARLDALEEHIREVKQQNDDIQTNSAEIMKSIEFFGARLSDLENQIHGMEQERKEIAVYLSKIDEKIDRLERNAIKTSVEIRNVPKIPKETKMSLYDKALKLFKSLGSEIPKSDVRDVYRAPSKSSDSKSTIIVEFADTLTKSNFLGITKDFNNKNPSNRLNTFHLGIGGEKHPIFISEHLTAKMKRFHFLARDVAKYAHYEHCWISNGQVYLRKREGQPYIRITSEAQLHELKLNHDKQDN</sequence>
<gene>
    <name evidence="1" type="ORF">PYW08_004467</name>
</gene>
<organism evidence="1 2">
    <name type="scientific">Mythimna loreyi</name>
    <dbReference type="NCBI Taxonomy" id="667449"/>
    <lineage>
        <taxon>Eukaryota</taxon>
        <taxon>Metazoa</taxon>
        <taxon>Ecdysozoa</taxon>
        <taxon>Arthropoda</taxon>
        <taxon>Hexapoda</taxon>
        <taxon>Insecta</taxon>
        <taxon>Pterygota</taxon>
        <taxon>Neoptera</taxon>
        <taxon>Endopterygota</taxon>
        <taxon>Lepidoptera</taxon>
        <taxon>Glossata</taxon>
        <taxon>Ditrysia</taxon>
        <taxon>Noctuoidea</taxon>
        <taxon>Noctuidae</taxon>
        <taxon>Noctuinae</taxon>
        <taxon>Hadenini</taxon>
        <taxon>Mythimna</taxon>
    </lineage>
</organism>
<comment type="caution">
    <text evidence="1">The sequence shown here is derived from an EMBL/GenBank/DDBJ whole genome shotgun (WGS) entry which is preliminary data.</text>
</comment>
<keyword evidence="2" id="KW-1185">Reference proteome</keyword>
<accession>A0ACC2QRJ4</accession>
<dbReference type="Proteomes" id="UP001231649">
    <property type="component" value="Chromosome 16"/>
</dbReference>
<proteinExistence type="predicted"/>